<dbReference type="Pfam" id="PF23598">
    <property type="entry name" value="LRR_14"/>
    <property type="match status" value="1"/>
</dbReference>
<dbReference type="AlphaFoldDB" id="X1FPI7"/>
<keyword evidence="2" id="KW-0677">Repeat</keyword>
<reference evidence="4" key="1">
    <citation type="journal article" date="2014" name="Front. Microbiol.">
        <title>High frequency of phylogenetically diverse reductive dehalogenase-homologous genes in deep subseafloor sedimentary metagenomes.</title>
        <authorList>
            <person name="Kawai M."/>
            <person name="Futagami T."/>
            <person name="Toyoda A."/>
            <person name="Takaki Y."/>
            <person name="Nishi S."/>
            <person name="Hori S."/>
            <person name="Arai W."/>
            <person name="Tsubouchi T."/>
            <person name="Morono Y."/>
            <person name="Uchiyama I."/>
            <person name="Ito T."/>
            <person name="Fujiyama A."/>
            <person name="Inagaki F."/>
            <person name="Takami H."/>
        </authorList>
    </citation>
    <scope>NUCLEOTIDE SEQUENCE</scope>
    <source>
        <strain evidence="4">Expedition CK06-06</strain>
    </source>
</reference>
<evidence type="ECO:0000313" key="4">
    <source>
        <dbReference type="EMBL" id="GAH34420.1"/>
    </source>
</evidence>
<evidence type="ECO:0000256" key="2">
    <source>
        <dbReference type="ARBA" id="ARBA00022737"/>
    </source>
</evidence>
<sequence>VSDENPIVRASAAKLIVKNFLEEGYSLLKWAINYDDSAVVLKTLYDLFKGVNDHSINKLKKALEKRLSSIYGVIPDEALFFLDLELSVSFFNINYLRIYSSNSVNGVIKGNYMMCAIKKGHIVALNLSNWGLNKLPESIGSLSKLRHLILKNNNINTVPESTGLLRHLRTLDLSDCKINSLPDSLINLHMLKTVFLCRNYNLEDIPRSILLMAKKDFFRKYIWEGVHLNEAFVLGLLEILTGSKLKKLKMDQFIKYRDKACHYKTNDRGNVIGIYIFHSQLSNLTIIPEQISTLT</sequence>
<gene>
    <name evidence="4" type="ORF">S03H2_20109</name>
</gene>
<comment type="caution">
    <text evidence="4">The sequence shown here is derived from an EMBL/GenBank/DDBJ whole genome shotgun (WGS) entry which is preliminary data.</text>
</comment>
<keyword evidence="1" id="KW-0433">Leucine-rich repeat</keyword>
<dbReference type="InterPro" id="IPR001611">
    <property type="entry name" value="Leu-rich_rpt"/>
</dbReference>
<dbReference type="EMBL" id="BARU01010564">
    <property type="protein sequence ID" value="GAH34420.1"/>
    <property type="molecule type" value="Genomic_DNA"/>
</dbReference>
<dbReference type="SUPFAM" id="SSF52058">
    <property type="entry name" value="L domain-like"/>
    <property type="match status" value="1"/>
</dbReference>
<dbReference type="InterPro" id="IPR055414">
    <property type="entry name" value="LRR_R13L4/SHOC2-like"/>
</dbReference>
<dbReference type="PANTHER" id="PTHR47186:SF3">
    <property type="entry name" value="OS09G0267800 PROTEIN"/>
    <property type="match status" value="1"/>
</dbReference>
<feature type="non-terminal residue" evidence="4">
    <location>
        <position position="1"/>
    </location>
</feature>
<protein>
    <recommendedName>
        <fullName evidence="3">Disease resistance R13L4/SHOC-2-like LRR domain-containing protein</fullName>
    </recommendedName>
</protein>
<proteinExistence type="predicted"/>
<evidence type="ECO:0000256" key="1">
    <source>
        <dbReference type="ARBA" id="ARBA00022614"/>
    </source>
</evidence>
<name>X1FPI7_9ZZZZ</name>
<dbReference type="Gene3D" id="3.80.10.10">
    <property type="entry name" value="Ribonuclease Inhibitor"/>
    <property type="match status" value="1"/>
</dbReference>
<dbReference type="InterPro" id="IPR032675">
    <property type="entry name" value="LRR_dom_sf"/>
</dbReference>
<dbReference type="PANTHER" id="PTHR47186">
    <property type="entry name" value="LEUCINE-RICH REPEAT-CONTAINING PROTEIN 57"/>
    <property type="match status" value="1"/>
</dbReference>
<accession>X1FPI7</accession>
<organism evidence="4">
    <name type="scientific">marine sediment metagenome</name>
    <dbReference type="NCBI Taxonomy" id="412755"/>
    <lineage>
        <taxon>unclassified sequences</taxon>
        <taxon>metagenomes</taxon>
        <taxon>ecological metagenomes</taxon>
    </lineage>
</organism>
<dbReference type="PROSITE" id="PS51450">
    <property type="entry name" value="LRR"/>
    <property type="match status" value="2"/>
</dbReference>
<feature type="non-terminal residue" evidence="4">
    <location>
        <position position="295"/>
    </location>
</feature>
<dbReference type="InterPro" id="IPR003591">
    <property type="entry name" value="Leu-rich_rpt_typical-subtyp"/>
</dbReference>
<dbReference type="SMART" id="SM00369">
    <property type="entry name" value="LRR_TYP"/>
    <property type="match status" value="2"/>
</dbReference>
<evidence type="ECO:0000259" key="3">
    <source>
        <dbReference type="Pfam" id="PF23598"/>
    </source>
</evidence>
<feature type="domain" description="Disease resistance R13L4/SHOC-2-like LRR" evidence="3">
    <location>
        <begin position="137"/>
        <end position="201"/>
    </location>
</feature>